<keyword evidence="6" id="KW-1185">Reference proteome</keyword>
<evidence type="ECO:0000256" key="2">
    <source>
        <dbReference type="ARBA" id="ARBA00023002"/>
    </source>
</evidence>
<keyword evidence="4" id="KW-0812">Transmembrane</keyword>
<dbReference type="Proteomes" id="UP000266272">
    <property type="component" value="Unassembled WGS sequence"/>
</dbReference>
<proteinExistence type="inferred from homology"/>
<dbReference type="PANTHER" id="PTHR33365:SF11">
    <property type="entry name" value="TAT PATHWAY SIGNAL SEQUENCE"/>
    <property type="match status" value="1"/>
</dbReference>
<comment type="similarity">
    <text evidence="3">Belongs to the ustYa family.</text>
</comment>
<dbReference type="GO" id="GO:0016491">
    <property type="term" value="F:oxidoreductase activity"/>
    <property type="evidence" value="ECO:0007669"/>
    <property type="project" value="UniProtKB-KW"/>
</dbReference>
<organism evidence="5 6">
    <name type="scientific">Trichoderma arundinaceum</name>
    <dbReference type="NCBI Taxonomy" id="490622"/>
    <lineage>
        <taxon>Eukaryota</taxon>
        <taxon>Fungi</taxon>
        <taxon>Dikarya</taxon>
        <taxon>Ascomycota</taxon>
        <taxon>Pezizomycotina</taxon>
        <taxon>Sordariomycetes</taxon>
        <taxon>Hypocreomycetidae</taxon>
        <taxon>Hypocreales</taxon>
        <taxon>Hypocreaceae</taxon>
        <taxon>Trichoderma</taxon>
    </lineage>
</organism>
<evidence type="ECO:0000313" key="5">
    <source>
        <dbReference type="EMBL" id="RFU79491.1"/>
    </source>
</evidence>
<dbReference type="PANTHER" id="PTHR33365">
    <property type="entry name" value="YALI0B05434P"/>
    <property type="match status" value="1"/>
</dbReference>
<comment type="caution">
    <text evidence="5">The sequence shown here is derived from an EMBL/GenBank/DDBJ whole genome shotgun (WGS) entry which is preliminary data.</text>
</comment>
<dbReference type="GO" id="GO:0043386">
    <property type="term" value="P:mycotoxin biosynthetic process"/>
    <property type="evidence" value="ECO:0007669"/>
    <property type="project" value="InterPro"/>
</dbReference>
<evidence type="ECO:0000256" key="4">
    <source>
        <dbReference type="SAM" id="Phobius"/>
    </source>
</evidence>
<evidence type="ECO:0000256" key="3">
    <source>
        <dbReference type="ARBA" id="ARBA00035112"/>
    </source>
</evidence>
<reference evidence="5 6" key="1">
    <citation type="journal article" date="2018" name="PLoS Pathog.">
        <title>Evolution of structural diversity of trichothecenes, a family of toxins produced by plant pathogenic and entomopathogenic fungi.</title>
        <authorList>
            <person name="Proctor R.H."/>
            <person name="McCormick S.P."/>
            <person name="Kim H.S."/>
            <person name="Cardoza R.E."/>
            <person name="Stanley A.M."/>
            <person name="Lindo L."/>
            <person name="Kelly A."/>
            <person name="Brown D.W."/>
            <person name="Lee T."/>
            <person name="Vaughan M.M."/>
            <person name="Alexander N.J."/>
            <person name="Busman M."/>
            <person name="Gutierrez S."/>
        </authorList>
    </citation>
    <scope>NUCLEOTIDE SEQUENCE [LARGE SCALE GENOMIC DNA]</scope>
    <source>
        <strain evidence="5 6">IBT 40837</strain>
    </source>
</reference>
<dbReference type="InterPro" id="IPR021765">
    <property type="entry name" value="UstYa-like"/>
</dbReference>
<feature type="transmembrane region" description="Helical" evidence="4">
    <location>
        <begin position="12"/>
        <end position="32"/>
    </location>
</feature>
<dbReference type="Pfam" id="PF11807">
    <property type="entry name" value="UstYa"/>
    <property type="match status" value="1"/>
</dbReference>
<accession>A0A395NVI8</accession>
<comment type="pathway">
    <text evidence="1">Mycotoxin biosynthesis.</text>
</comment>
<keyword evidence="4" id="KW-1133">Transmembrane helix</keyword>
<keyword evidence="4" id="KW-0472">Membrane</keyword>
<evidence type="ECO:0000313" key="6">
    <source>
        <dbReference type="Proteomes" id="UP000266272"/>
    </source>
</evidence>
<dbReference type="EMBL" id="PXOA01000154">
    <property type="protein sequence ID" value="RFU79491.1"/>
    <property type="molecule type" value="Genomic_DNA"/>
</dbReference>
<name>A0A395NVI8_TRIAR</name>
<evidence type="ECO:0000256" key="1">
    <source>
        <dbReference type="ARBA" id="ARBA00004685"/>
    </source>
</evidence>
<keyword evidence="2" id="KW-0560">Oxidoreductase</keyword>
<protein>
    <submittedName>
        <fullName evidence="5">Uncharacterized protein</fullName>
    </submittedName>
</protein>
<dbReference type="OrthoDB" id="3687641at2759"/>
<gene>
    <name evidence="5" type="ORF">TARUN_2698</name>
</gene>
<dbReference type="AlphaFoldDB" id="A0A395NVI8"/>
<sequence>MVAFTTSQAAKLPWFTALLTVTCISLAIVFHLRWTRPISQWPINLPLRRYQFIEHPDLRGFDDEAIKNRWANMVWHNWWDTEWQDDTGRRFPRGIDVFHKMHCLVAIREEFTELATDETRATREAALRARDVEAKGKKIDLILNRNHLEHCFDFLRQDILCAADMTLEPLADGYMETDGLGVEHECRDWRLLLQHVGLSDVDEI</sequence>